<keyword evidence="3" id="KW-1185">Reference proteome</keyword>
<reference evidence="3" key="3">
    <citation type="journal article" date="2014" name="Nature">
        <title>Elephant shark genome provides unique insights into gnathostome evolution.</title>
        <authorList>
            <consortium name="International Elephant Shark Genome Sequencing Consortium"/>
            <person name="Venkatesh B."/>
            <person name="Lee A.P."/>
            <person name="Ravi V."/>
            <person name="Maurya A.K."/>
            <person name="Lian M.M."/>
            <person name="Swann J.B."/>
            <person name="Ohta Y."/>
            <person name="Flajnik M.F."/>
            <person name="Sutoh Y."/>
            <person name="Kasahara M."/>
            <person name="Hoon S."/>
            <person name="Gangu V."/>
            <person name="Roy S.W."/>
            <person name="Irimia M."/>
            <person name="Korzh V."/>
            <person name="Kondrychyn I."/>
            <person name="Lim Z.W."/>
            <person name="Tay B.H."/>
            <person name="Tohari S."/>
            <person name="Kong K.W."/>
            <person name="Ho S."/>
            <person name="Lorente-Galdos B."/>
            <person name="Quilez J."/>
            <person name="Marques-Bonet T."/>
            <person name="Raney B.J."/>
            <person name="Ingham P.W."/>
            <person name="Tay A."/>
            <person name="Hillier L.W."/>
            <person name="Minx P."/>
            <person name="Boehm T."/>
            <person name="Wilson R.K."/>
            <person name="Brenner S."/>
            <person name="Warren W.C."/>
        </authorList>
    </citation>
    <scope>NUCLEOTIDE SEQUENCE [LARGE SCALE GENOMIC DNA]</scope>
</reference>
<dbReference type="InParanoid" id="A0A4W3HC08"/>
<dbReference type="Proteomes" id="UP000314986">
    <property type="component" value="Unassembled WGS sequence"/>
</dbReference>
<dbReference type="Ensembl" id="ENSCMIT00000007583.1">
    <property type="protein sequence ID" value="ENSCMIP00000007359.1"/>
    <property type="gene ID" value="ENSCMIG00000004055.1"/>
</dbReference>
<name>A0A4W3HC08_CALMI</name>
<organism evidence="2 3">
    <name type="scientific">Callorhinchus milii</name>
    <name type="common">Ghost shark</name>
    <dbReference type="NCBI Taxonomy" id="7868"/>
    <lineage>
        <taxon>Eukaryota</taxon>
        <taxon>Metazoa</taxon>
        <taxon>Chordata</taxon>
        <taxon>Craniata</taxon>
        <taxon>Vertebrata</taxon>
        <taxon>Chondrichthyes</taxon>
        <taxon>Holocephali</taxon>
        <taxon>Chimaeriformes</taxon>
        <taxon>Callorhinchidae</taxon>
        <taxon>Callorhinchus</taxon>
    </lineage>
</organism>
<reference evidence="3" key="2">
    <citation type="journal article" date="2007" name="PLoS Biol.">
        <title>Survey sequencing and comparative analysis of the elephant shark (Callorhinchus milii) genome.</title>
        <authorList>
            <person name="Venkatesh B."/>
            <person name="Kirkness E.F."/>
            <person name="Loh Y.H."/>
            <person name="Halpern A.L."/>
            <person name="Lee A.P."/>
            <person name="Johnson J."/>
            <person name="Dandona N."/>
            <person name="Viswanathan L.D."/>
            <person name="Tay A."/>
            <person name="Venter J.C."/>
            <person name="Strausberg R.L."/>
            <person name="Brenner S."/>
        </authorList>
    </citation>
    <scope>NUCLEOTIDE SEQUENCE [LARGE SCALE GENOMIC DNA]</scope>
</reference>
<reference evidence="2" key="4">
    <citation type="submission" date="2025-08" db="UniProtKB">
        <authorList>
            <consortium name="Ensembl"/>
        </authorList>
    </citation>
    <scope>IDENTIFICATION</scope>
</reference>
<dbReference type="AlphaFoldDB" id="A0A4W3HC08"/>
<evidence type="ECO:0000313" key="2">
    <source>
        <dbReference type="Ensembl" id="ENSCMIP00000007359.1"/>
    </source>
</evidence>
<reference evidence="3" key="1">
    <citation type="journal article" date="2006" name="Science">
        <title>Ancient noncoding elements conserved in the human genome.</title>
        <authorList>
            <person name="Venkatesh B."/>
            <person name="Kirkness E.F."/>
            <person name="Loh Y.H."/>
            <person name="Halpern A.L."/>
            <person name="Lee A.P."/>
            <person name="Johnson J."/>
            <person name="Dandona N."/>
            <person name="Viswanathan L.D."/>
            <person name="Tay A."/>
            <person name="Venter J.C."/>
            <person name="Strausberg R.L."/>
            <person name="Brenner S."/>
        </authorList>
    </citation>
    <scope>NUCLEOTIDE SEQUENCE [LARGE SCALE GENOMIC DNA]</scope>
</reference>
<accession>A0A4W3HC08</accession>
<sequence length="68" mass="7919">MDTKHYNMIIFSLTKQIIFFQLKVTAIDDELKVISEFKMSFDEDLSEFGERRGMPEPTKQVTEAELTG</sequence>
<feature type="region of interest" description="Disordered" evidence="1">
    <location>
        <begin position="48"/>
        <end position="68"/>
    </location>
</feature>
<evidence type="ECO:0000256" key="1">
    <source>
        <dbReference type="SAM" id="MobiDB-lite"/>
    </source>
</evidence>
<evidence type="ECO:0000313" key="3">
    <source>
        <dbReference type="Proteomes" id="UP000314986"/>
    </source>
</evidence>
<protein>
    <submittedName>
        <fullName evidence="2">Uncharacterized protein</fullName>
    </submittedName>
</protein>
<reference evidence="2" key="5">
    <citation type="submission" date="2025-09" db="UniProtKB">
        <authorList>
            <consortium name="Ensembl"/>
        </authorList>
    </citation>
    <scope>IDENTIFICATION</scope>
</reference>
<proteinExistence type="predicted"/>